<gene>
    <name evidence="13" type="ORF">AO440_000349</name>
</gene>
<evidence type="ECO:0000256" key="8">
    <source>
        <dbReference type="ARBA" id="ARBA00023136"/>
    </source>
</evidence>
<evidence type="ECO:0000256" key="7">
    <source>
        <dbReference type="ARBA" id="ARBA00022989"/>
    </source>
</evidence>
<accession>A0A0W0CV21</accession>
<evidence type="ECO:0000313" key="13">
    <source>
        <dbReference type="EMBL" id="KTB03446.1"/>
    </source>
</evidence>
<dbReference type="PANTHER" id="PTHR22914">
    <property type="entry name" value="CHITIN SYNTHASE"/>
    <property type="match status" value="1"/>
</dbReference>
<dbReference type="GO" id="GO:0005935">
    <property type="term" value="C:cellular bud neck"/>
    <property type="evidence" value="ECO:0007669"/>
    <property type="project" value="EnsemblFungi"/>
</dbReference>
<keyword evidence="7 11" id="KW-1133">Transmembrane helix</keyword>
<dbReference type="VEuPathDB" id="FungiDB:CAGL0B04389g"/>
<feature type="transmembrane region" description="Helical" evidence="11">
    <location>
        <begin position="1035"/>
        <end position="1057"/>
    </location>
</feature>
<keyword evidence="6 11" id="KW-0812">Transmembrane</keyword>
<dbReference type="GO" id="GO:0000131">
    <property type="term" value="C:incipient cellular bud site"/>
    <property type="evidence" value="ECO:0007669"/>
    <property type="project" value="EnsemblFungi"/>
</dbReference>
<evidence type="ECO:0000313" key="14">
    <source>
        <dbReference type="Proteomes" id="UP000054886"/>
    </source>
</evidence>
<dbReference type="InterPro" id="IPR054295">
    <property type="entry name" value="CHS4-like_dom"/>
</dbReference>
<sequence>MVGYEDDDYYVGFSRDQESFIRSRNGNSLSMKRTSIPTRQGSLVRPERNRFDDPNNPHHYYVKTAEQQRSHLSVLPSSTGVAPGIARNSGSQRSDRSRLGRLGRSYYNGEEDDFYYPMQDLSKDRSGDSRYNPEADYPDRTALNSDDVANKNDNEGYEDEENDFDNSTDVENHLISNRPTSELKPKAESTRSLWMIYCYVVTFWAVPPLLSLFGMPEKARQRAWREKMGLLSIIAYIGAIVAYITFGFTKTVCGEQKLRLKNNSVSKEFSIINGQAFKLDSGTHPELLGLEVDSTGLYGPWSAAGKDASFLFQNVNGNCHGLITPKEDCTIPHNDNGDLAWYFPCKLFNQDGSSKPNFTVEYSPGWDCHTSDAEREAFYSLKSAAEVYFTWDGIKNSSRNLAVFNGHVLDLDLLDWLETDQLNVPSMFDDLKSSSLQGYDLSLILSTDHEKKVARCLTEIIRVGEVDSKSVGCIASDVVLYVSLVFILSVVVTKFLIACYFRWFVARNQGAYPVDNKTMDQHLKQVEDWSENIYSQGPIKTVQPEQRPKRKTRRRRSTIDLIRKKSSNFLNLTESVIDFDGGDGDGTDGPAISGMTTMTLQNNWNTNNLNKETQAKNSSPFFSYGNNSKINQLDASIIHPDIVQQPPVDFMPFGYPLAHTICFVTCYSEDEIGLRTTLDSLSTTDYPNSHKLIMVVCDGLIKGSGNDLTTPEIALGMMDDFITQPDDVLPYSYVAVASGTKRHNMAKIYAGFYKYDDSTVPVEKQQRVPMITIVKCGTPEEQGSAKPGNRGKRDSQVILMSFLQKITFDERMTELEYQLLRNIWQITGLMAEFYETVLMVDADTKVYPDSLTHMMAEMVRDPLIMGLCGETKIANKGQSWVTAIQVFEYYISHHQAKAFESVFGSVTCLPGCFSIYRIKSPKGADGYWVPILSNPDIVERYSDNVTDTLHKKNLLLLGEDRYLSSLMLKTFPKRKQVFVPKAACKTIAPDEFKVLLSQRRRWINSTVHNLFELVLIKDLCGTFCFSMQFVILIELIGTLVLPLAICFTIYVVIFAIVSHPTPIITLILLAIILGLPGMIVVITATSWSYLGWMFCYLIALPIWNFVLPSYAYWKFDDFSWGDTRTIAGGNKGAGGHGEEDGEFDHSKVKMRTWREFAREESDI</sequence>
<dbReference type="EMBL" id="LLZZ01000119">
    <property type="protein sequence ID" value="KTB03446.1"/>
    <property type="molecule type" value="Genomic_DNA"/>
</dbReference>
<feature type="transmembrane region" description="Helical" evidence="11">
    <location>
        <begin position="478"/>
        <end position="501"/>
    </location>
</feature>
<keyword evidence="9" id="KW-0325">Glycoprotein</keyword>
<evidence type="ECO:0000256" key="11">
    <source>
        <dbReference type="SAM" id="Phobius"/>
    </source>
</evidence>
<dbReference type="PANTHER" id="PTHR22914:SF16">
    <property type="entry name" value="CHITIN SYNTHASE 3"/>
    <property type="match status" value="1"/>
</dbReference>
<dbReference type="InterPro" id="IPR004835">
    <property type="entry name" value="Chitin_synth"/>
</dbReference>
<dbReference type="AlphaFoldDB" id="A0A0W0CV21"/>
<dbReference type="SUPFAM" id="SSF53448">
    <property type="entry name" value="Nucleotide-diphospho-sugar transferases"/>
    <property type="match status" value="1"/>
</dbReference>
<evidence type="ECO:0000259" key="12">
    <source>
        <dbReference type="Pfam" id="PF22997"/>
    </source>
</evidence>
<evidence type="ECO:0000256" key="3">
    <source>
        <dbReference type="ARBA" id="ARBA00022475"/>
    </source>
</evidence>
<evidence type="ECO:0000256" key="2">
    <source>
        <dbReference type="ARBA" id="ARBA00012543"/>
    </source>
</evidence>
<feature type="compositionally biased region" description="Basic and acidic residues" evidence="10">
    <location>
        <begin position="121"/>
        <end position="139"/>
    </location>
</feature>
<dbReference type="GO" id="GO:0005886">
    <property type="term" value="C:plasma membrane"/>
    <property type="evidence" value="ECO:0007669"/>
    <property type="project" value="UniProtKB-SubCell"/>
</dbReference>
<feature type="compositionally biased region" description="Acidic residues" evidence="10">
    <location>
        <begin position="155"/>
        <end position="168"/>
    </location>
</feature>
<feature type="transmembrane region" description="Helical" evidence="11">
    <location>
        <begin position="228"/>
        <end position="248"/>
    </location>
</feature>
<feature type="compositionally biased region" description="Basic and acidic residues" evidence="10">
    <location>
        <begin position="45"/>
        <end position="56"/>
    </location>
</feature>
<evidence type="ECO:0000256" key="6">
    <source>
        <dbReference type="ARBA" id="ARBA00022692"/>
    </source>
</evidence>
<organism evidence="13 14">
    <name type="scientific">Candida glabrata</name>
    <name type="common">Yeast</name>
    <name type="synonym">Torulopsis glabrata</name>
    <dbReference type="NCBI Taxonomy" id="5478"/>
    <lineage>
        <taxon>Eukaryota</taxon>
        <taxon>Fungi</taxon>
        <taxon>Dikarya</taxon>
        <taxon>Ascomycota</taxon>
        <taxon>Saccharomycotina</taxon>
        <taxon>Saccharomycetes</taxon>
        <taxon>Saccharomycetales</taxon>
        <taxon>Saccharomycetaceae</taxon>
        <taxon>Nakaseomyces</taxon>
    </lineage>
</organism>
<keyword evidence="3" id="KW-1003">Cell membrane</keyword>
<dbReference type="Proteomes" id="UP000054886">
    <property type="component" value="Unassembled WGS sequence"/>
</dbReference>
<feature type="domain" description="Chitin synthase 4-like" evidence="12">
    <location>
        <begin position="387"/>
        <end position="464"/>
    </location>
</feature>
<evidence type="ECO:0000256" key="5">
    <source>
        <dbReference type="ARBA" id="ARBA00022679"/>
    </source>
</evidence>
<keyword evidence="5" id="KW-0808">Transferase</keyword>
<feature type="transmembrane region" description="Helical" evidence="11">
    <location>
        <begin position="1089"/>
        <end position="1113"/>
    </location>
</feature>
<feature type="compositionally biased region" description="Polar residues" evidence="10">
    <location>
        <begin position="65"/>
        <end position="80"/>
    </location>
</feature>
<dbReference type="Pfam" id="PF03142">
    <property type="entry name" value="Chitin_synth_2"/>
    <property type="match status" value="1"/>
</dbReference>
<name>A0A0W0CV21_CANGB</name>
<dbReference type="Pfam" id="PF22997">
    <property type="entry name" value="CHS4"/>
    <property type="match status" value="1"/>
</dbReference>
<dbReference type="GO" id="GO:0030428">
    <property type="term" value="C:cell septum"/>
    <property type="evidence" value="ECO:0007669"/>
    <property type="project" value="TreeGrafter"/>
</dbReference>
<protein>
    <recommendedName>
        <fullName evidence="2">chitin synthase</fullName>
        <ecNumber evidence="2">2.4.1.16</ecNumber>
    </recommendedName>
</protein>
<dbReference type="GO" id="GO:0005628">
    <property type="term" value="C:prospore membrane"/>
    <property type="evidence" value="ECO:0007669"/>
    <property type="project" value="EnsemblFungi"/>
</dbReference>
<dbReference type="GO" id="GO:0097271">
    <property type="term" value="P:protein localization to bud neck"/>
    <property type="evidence" value="ECO:0007669"/>
    <property type="project" value="EnsemblFungi"/>
</dbReference>
<comment type="subcellular location">
    <subcellularLocation>
        <location evidence="1">Cell membrane</location>
        <topology evidence="1">Multi-pass membrane protein</topology>
    </subcellularLocation>
</comment>
<feature type="compositionally biased region" description="Polar residues" evidence="10">
    <location>
        <begin position="31"/>
        <end position="41"/>
    </location>
</feature>
<dbReference type="GO" id="GO:0030476">
    <property type="term" value="P:ascospore wall assembly"/>
    <property type="evidence" value="ECO:0007669"/>
    <property type="project" value="EnsemblFungi"/>
</dbReference>
<dbReference type="EC" id="2.4.1.16" evidence="2"/>
<dbReference type="VEuPathDB" id="FungiDB:GWK60_B04257"/>
<feature type="transmembrane region" description="Helical" evidence="11">
    <location>
        <begin position="194"/>
        <end position="216"/>
    </location>
</feature>
<feature type="transmembrane region" description="Helical" evidence="11">
    <location>
        <begin position="1063"/>
        <end position="1082"/>
    </location>
</feature>
<dbReference type="VEuPathDB" id="FungiDB:GVI51_B04323"/>
<evidence type="ECO:0000256" key="1">
    <source>
        <dbReference type="ARBA" id="ARBA00004651"/>
    </source>
</evidence>
<dbReference type="GO" id="GO:0006031">
    <property type="term" value="P:chitin biosynthetic process"/>
    <property type="evidence" value="ECO:0007669"/>
    <property type="project" value="EnsemblFungi"/>
</dbReference>
<evidence type="ECO:0000256" key="4">
    <source>
        <dbReference type="ARBA" id="ARBA00022676"/>
    </source>
</evidence>
<feature type="region of interest" description="Disordered" evidence="10">
    <location>
        <begin position="117"/>
        <end position="182"/>
    </location>
</feature>
<feature type="region of interest" description="Disordered" evidence="10">
    <location>
        <begin position="31"/>
        <end position="103"/>
    </location>
</feature>
<reference evidence="13 14" key="1">
    <citation type="submission" date="2015-10" db="EMBL/GenBank/DDBJ databases">
        <title>Draft genomes sequences of Candida glabrata isolates 1A, 1B, 2A, 2B, 3A and 3B.</title>
        <authorList>
            <person name="Haavelsrud O.E."/>
            <person name="Gaustad P."/>
        </authorList>
    </citation>
    <scope>NUCLEOTIDE SEQUENCE [LARGE SCALE GENOMIC DNA]</scope>
    <source>
        <strain evidence="13">910700640</strain>
    </source>
</reference>
<evidence type="ECO:0000256" key="9">
    <source>
        <dbReference type="ARBA" id="ARBA00023180"/>
    </source>
</evidence>
<dbReference type="GO" id="GO:0004100">
    <property type="term" value="F:chitin synthase activity"/>
    <property type="evidence" value="ECO:0007669"/>
    <property type="project" value="UniProtKB-EC"/>
</dbReference>
<dbReference type="GO" id="GO:0045009">
    <property type="term" value="C:chitosome"/>
    <property type="evidence" value="ECO:0007669"/>
    <property type="project" value="EnsemblFungi"/>
</dbReference>
<keyword evidence="8 11" id="KW-0472">Membrane</keyword>
<proteinExistence type="predicted"/>
<dbReference type="VEuPathDB" id="FungiDB:B1J91_B04389g"/>
<dbReference type="InterPro" id="IPR029044">
    <property type="entry name" value="Nucleotide-diphossugar_trans"/>
</dbReference>
<evidence type="ECO:0000256" key="10">
    <source>
        <dbReference type="SAM" id="MobiDB-lite"/>
    </source>
</evidence>
<comment type="caution">
    <text evidence="13">The sequence shown here is derived from an EMBL/GenBank/DDBJ whole genome shotgun (WGS) entry which is preliminary data.</text>
</comment>
<keyword evidence="4" id="KW-0328">Glycosyltransferase</keyword>
<dbReference type="CDD" id="cd04190">
    <property type="entry name" value="Chitin_synth_C"/>
    <property type="match status" value="1"/>
</dbReference>